<keyword evidence="2" id="KW-1185">Reference proteome</keyword>
<dbReference type="EMBL" id="UIHC01000002">
    <property type="protein sequence ID" value="SUZ30526.1"/>
    <property type="molecule type" value="Genomic_DNA"/>
</dbReference>
<dbReference type="PROSITE" id="PS51257">
    <property type="entry name" value="PROKAR_LIPOPROTEIN"/>
    <property type="match status" value="1"/>
</dbReference>
<evidence type="ECO:0000313" key="1">
    <source>
        <dbReference type="EMBL" id="SUZ30526.1"/>
    </source>
</evidence>
<name>A0A3B0MRE1_9RHOB</name>
<gene>
    <name evidence="1" type="ORF">ROE7235_00249</name>
</gene>
<dbReference type="Proteomes" id="UP000272908">
    <property type="component" value="Unassembled WGS sequence"/>
</dbReference>
<dbReference type="RefSeq" id="WP_183073238.1">
    <property type="nucleotide sequence ID" value="NZ_UIHC01000002.1"/>
</dbReference>
<proteinExistence type="predicted"/>
<sequence length="45" mass="4536">MKFAAIAVVLVLAACGADGPPVAAERAKPGLNVSGEVRMGVRTEL</sequence>
<evidence type="ECO:0000313" key="2">
    <source>
        <dbReference type="Proteomes" id="UP000272908"/>
    </source>
</evidence>
<accession>A0A3B0MRE1</accession>
<organism evidence="1 2">
    <name type="scientific">Roseinatronobacter ekhonensis</name>
    <dbReference type="NCBI Taxonomy" id="254356"/>
    <lineage>
        <taxon>Bacteria</taxon>
        <taxon>Pseudomonadati</taxon>
        <taxon>Pseudomonadota</taxon>
        <taxon>Alphaproteobacteria</taxon>
        <taxon>Rhodobacterales</taxon>
        <taxon>Paracoccaceae</taxon>
        <taxon>Roseinatronobacter</taxon>
    </lineage>
</organism>
<dbReference type="AlphaFoldDB" id="A0A3B0MRE1"/>
<protein>
    <submittedName>
        <fullName evidence="1">Uncharacterized protein</fullName>
    </submittedName>
</protein>
<reference evidence="2" key="1">
    <citation type="submission" date="2018-08" db="EMBL/GenBank/DDBJ databases">
        <authorList>
            <person name="Rodrigo-Torres L."/>
            <person name="Arahal R. D."/>
            <person name="Lucena T."/>
        </authorList>
    </citation>
    <scope>NUCLEOTIDE SEQUENCE [LARGE SCALE GENOMIC DNA]</scope>
    <source>
        <strain evidence="2">CECT 7235</strain>
    </source>
</reference>